<feature type="chain" id="PRO_5008600455" evidence="1">
    <location>
        <begin position="30"/>
        <end position="453"/>
    </location>
</feature>
<dbReference type="InterPro" id="IPR044650">
    <property type="entry name" value="SRFR1-like"/>
</dbReference>
<dbReference type="InterPro" id="IPR019734">
    <property type="entry name" value="TPR_rpt"/>
</dbReference>
<evidence type="ECO:0000313" key="2">
    <source>
        <dbReference type="EMBL" id="OBQ46190.1"/>
    </source>
</evidence>
<comment type="caution">
    <text evidence="2">The sequence shown here is derived from an EMBL/GenBank/DDBJ whole genome shotgun (WGS) entry which is preliminary data.</text>
</comment>
<keyword evidence="3" id="KW-1185">Reference proteome</keyword>
<dbReference type="PATRIC" id="fig|1560234.3.peg.1899"/>
<organism evidence="2 3">
    <name type="scientific">Halodesulfovibrio spirochaetisodalis</name>
    <dbReference type="NCBI Taxonomy" id="1560234"/>
    <lineage>
        <taxon>Bacteria</taxon>
        <taxon>Pseudomonadati</taxon>
        <taxon>Thermodesulfobacteriota</taxon>
        <taxon>Desulfovibrionia</taxon>
        <taxon>Desulfovibrionales</taxon>
        <taxon>Desulfovibrionaceae</taxon>
        <taxon>Halodesulfovibrio</taxon>
    </lineage>
</organism>
<dbReference type="PANTHER" id="PTHR44749">
    <property type="entry name" value="SUPPRESSOR OF RPS4-RLD 1"/>
    <property type="match status" value="1"/>
</dbReference>
<dbReference type="PANTHER" id="PTHR44749:SF1">
    <property type="entry name" value="TETRATRICOPEPTIDE-LIKE HELICAL DOMAIN-CONTAINING PROTEIN"/>
    <property type="match status" value="1"/>
</dbReference>
<dbReference type="SMART" id="SM00028">
    <property type="entry name" value="TPR"/>
    <property type="match status" value="5"/>
</dbReference>
<dbReference type="RefSeq" id="WP_066857520.1">
    <property type="nucleotide sequence ID" value="NZ_JXMS01000029.1"/>
</dbReference>
<reference evidence="2 3" key="1">
    <citation type="submission" date="2015-01" db="EMBL/GenBank/DDBJ databases">
        <title>Desulfovibrio sp. JC271 draft genome sequence.</title>
        <authorList>
            <person name="Shivani Y."/>
            <person name="Subhash Y."/>
            <person name="Sasikala C."/>
            <person name="Ramana C.V."/>
        </authorList>
    </citation>
    <scope>NUCLEOTIDE SEQUENCE [LARGE SCALE GENOMIC DNA]</scope>
    <source>
        <strain evidence="2 3">JC271</strain>
    </source>
</reference>
<sequence>MVFKMNKNGVGVLLLAVCFLAGAVLPAAASPFITAEMQVKLKKNDEMYHLLQNAYAQKRWSEVVALFEQYKKVAVQPETKTAKYLKITVDTEEHASRKRQLAKYNALCKKLKAEYITATGLTVIALVHDKQITEAETLLSGVQKHADEHAIISVAQGIVAYTKKEYPKAKTLLKAAFTRDKTLFESVYYLYKVAMKQSEPGTAYFWLEKAVVLAPERLDLLMGQAKLLQKLGQSAAAEAMYSKLLEVDPTNAVAFNNRGYCRVAIGDVDGAFSDFSKAISINSMYTEALLNRAALWRTTTNLSAALEDLNAGLRVSPGDTRLLVSRMQTLSDMGNYMLAKQDMEELLTRSDSITVINEAAWFLATCPSELVRDGKRALRLLTSVVERSKRHPRVLDSLAAAYAATDEFDKAVTIQKEALTRGAAYRLSQRQLGKYEKRLALYSEKRPFITNVD</sequence>
<accession>A0A1B7XA75</accession>
<dbReference type="Proteomes" id="UP000091979">
    <property type="component" value="Unassembled WGS sequence"/>
</dbReference>
<keyword evidence="1" id="KW-0732">Signal</keyword>
<evidence type="ECO:0000256" key="1">
    <source>
        <dbReference type="SAM" id="SignalP"/>
    </source>
</evidence>
<dbReference type="InterPro" id="IPR011990">
    <property type="entry name" value="TPR-like_helical_dom_sf"/>
</dbReference>
<dbReference type="STRING" id="1560234.SP90_13935"/>
<dbReference type="Pfam" id="PF13432">
    <property type="entry name" value="TPR_16"/>
    <property type="match status" value="1"/>
</dbReference>
<dbReference type="Gene3D" id="1.25.40.10">
    <property type="entry name" value="Tetratricopeptide repeat domain"/>
    <property type="match status" value="1"/>
</dbReference>
<evidence type="ECO:0000313" key="3">
    <source>
        <dbReference type="Proteomes" id="UP000091979"/>
    </source>
</evidence>
<dbReference type="GO" id="GO:0045892">
    <property type="term" value="P:negative regulation of DNA-templated transcription"/>
    <property type="evidence" value="ECO:0007669"/>
    <property type="project" value="InterPro"/>
</dbReference>
<gene>
    <name evidence="2" type="ORF">SP90_13935</name>
</gene>
<dbReference type="EMBL" id="JXMS01000029">
    <property type="protein sequence ID" value="OBQ46190.1"/>
    <property type="molecule type" value="Genomic_DNA"/>
</dbReference>
<proteinExistence type="predicted"/>
<feature type="signal peptide" evidence="1">
    <location>
        <begin position="1"/>
        <end position="29"/>
    </location>
</feature>
<dbReference type="SUPFAM" id="SSF48452">
    <property type="entry name" value="TPR-like"/>
    <property type="match status" value="2"/>
</dbReference>
<dbReference type="AlphaFoldDB" id="A0A1B7XA75"/>
<name>A0A1B7XA75_9BACT</name>
<protein>
    <submittedName>
        <fullName evidence="2">Uncharacterized protein</fullName>
    </submittedName>
</protein>